<accession>A0ABU4HM94</accession>
<keyword evidence="2 4" id="KW-0808">Transferase</keyword>
<dbReference type="NCBIfam" id="NF037959">
    <property type="entry name" value="MFS_SpdSyn"/>
    <property type="match status" value="1"/>
</dbReference>
<reference evidence="8" key="1">
    <citation type="submission" date="2023-07" db="EMBL/GenBank/DDBJ databases">
        <title>Conexibacter stalactiti sp. nov., isolated from stalactites in a lava cave and emended description of the genus Conexibacter.</title>
        <authorList>
            <person name="Lee S.D."/>
        </authorList>
    </citation>
    <scope>NUCLEOTIDE SEQUENCE [LARGE SCALE GENOMIC DNA]</scope>
    <source>
        <strain evidence="8">KCTC 39840</strain>
    </source>
</reference>
<dbReference type="CDD" id="cd02440">
    <property type="entry name" value="AdoMet_MTases"/>
    <property type="match status" value="1"/>
</dbReference>
<evidence type="ECO:0000313" key="7">
    <source>
        <dbReference type="EMBL" id="MDW5594421.1"/>
    </source>
</evidence>
<dbReference type="EMBL" id="JAWSTH010000016">
    <property type="protein sequence ID" value="MDW5594421.1"/>
    <property type="molecule type" value="Genomic_DNA"/>
</dbReference>
<dbReference type="InterPro" id="IPR036259">
    <property type="entry name" value="MFS_trans_sf"/>
</dbReference>
<protein>
    <submittedName>
        <fullName evidence="7">Fused MFS/spermidine synthase</fullName>
    </submittedName>
</protein>
<comment type="caution">
    <text evidence="7">The sequence shown here is derived from an EMBL/GenBank/DDBJ whole genome shotgun (WGS) entry which is preliminary data.</text>
</comment>
<dbReference type="PROSITE" id="PS51006">
    <property type="entry name" value="PABS_2"/>
    <property type="match status" value="1"/>
</dbReference>
<feature type="transmembrane region" description="Helical" evidence="5">
    <location>
        <begin position="37"/>
        <end position="56"/>
    </location>
</feature>
<feature type="transmembrane region" description="Helical" evidence="5">
    <location>
        <begin position="6"/>
        <end position="25"/>
    </location>
</feature>
<name>A0ABU4HM94_9ACTN</name>
<dbReference type="SUPFAM" id="SSF53335">
    <property type="entry name" value="S-adenosyl-L-methionine-dependent methyltransferases"/>
    <property type="match status" value="1"/>
</dbReference>
<dbReference type="Gene3D" id="1.20.1250.20">
    <property type="entry name" value="MFS general substrate transporter like domains"/>
    <property type="match status" value="1"/>
</dbReference>
<feature type="domain" description="PABS" evidence="6">
    <location>
        <begin position="204"/>
        <end position="449"/>
    </location>
</feature>
<evidence type="ECO:0000259" key="6">
    <source>
        <dbReference type="PROSITE" id="PS51006"/>
    </source>
</evidence>
<evidence type="ECO:0000256" key="2">
    <source>
        <dbReference type="ARBA" id="ARBA00022679"/>
    </source>
</evidence>
<dbReference type="PANTHER" id="PTHR43317">
    <property type="entry name" value="THERMOSPERMINE SYNTHASE ACAULIS5"/>
    <property type="match status" value="1"/>
</dbReference>
<keyword evidence="5" id="KW-0472">Membrane</keyword>
<dbReference type="InterPro" id="IPR029063">
    <property type="entry name" value="SAM-dependent_MTases_sf"/>
</dbReference>
<dbReference type="Pfam" id="PF01564">
    <property type="entry name" value="Spermine_synth"/>
    <property type="match status" value="1"/>
</dbReference>
<dbReference type="InterPro" id="IPR030374">
    <property type="entry name" value="PABS"/>
</dbReference>
<dbReference type="Gene3D" id="3.40.50.150">
    <property type="entry name" value="Vaccinia Virus protein VP39"/>
    <property type="match status" value="1"/>
</dbReference>
<keyword evidence="5" id="KW-0812">Transmembrane</keyword>
<keyword evidence="8" id="KW-1185">Reference proteome</keyword>
<comment type="similarity">
    <text evidence="1">Belongs to the spermidine/spermine synthase family.</text>
</comment>
<keyword evidence="3 4" id="KW-0620">Polyamine biosynthesis</keyword>
<gene>
    <name evidence="7" type="ORF">R7226_08740</name>
</gene>
<organism evidence="7 8">
    <name type="scientific">Conexibacter stalactiti</name>
    <dbReference type="NCBI Taxonomy" id="1940611"/>
    <lineage>
        <taxon>Bacteria</taxon>
        <taxon>Bacillati</taxon>
        <taxon>Actinomycetota</taxon>
        <taxon>Thermoleophilia</taxon>
        <taxon>Solirubrobacterales</taxon>
        <taxon>Conexibacteraceae</taxon>
        <taxon>Conexibacter</taxon>
    </lineage>
</organism>
<sequence length="503" mass="54205">MPIRRLYALTFVGGAASLGGEIAAARLMAPWFGDSTLIWANTIGIVLVALSVGYWLGGKLADDSPDDGRRLALIILAASAVFAILPFVARPFLRVSVDALSSVSAGAFVGSLIAVLVLLAVPMVLLGMVSPFVVKLAIRSVEEAGRVTGRLYAISTLGSLAGTFLSSLLLIPFLGTRRTFLIYALALAVVAAVSLGRRFAPAPIVIAILLALPVGTVKAVEDGKVIWEKETLYQYAVVIERDDGQRRLELNEGQAVHSIYDPGRWLTGNYWDEFLTLPFAASPDATPPRSVAILGNAAGTVARQYGHYFPDTRVDGVEIDGELNELARSMFDLNRRDAPNVHLHTADGRPWLRAQERRYDAIFVDAYRQPYVPFHLATKEFFEEVRDHLNPGGVVLVNIGHPESSHALEEVLTATMADVFSTVVRDPSQDVNTIAMAGDGQISPEALRAAIPGLPVELRPVAEQTAARIAPRLPGGKVYTDDISPVEWLIDASIVQVAASGER</sequence>
<dbReference type="PANTHER" id="PTHR43317:SF1">
    <property type="entry name" value="THERMOSPERMINE SYNTHASE ACAULIS5"/>
    <property type="match status" value="1"/>
</dbReference>
<evidence type="ECO:0000256" key="1">
    <source>
        <dbReference type="ARBA" id="ARBA00007867"/>
    </source>
</evidence>
<feature type="transmembrane region" description="Helical" evidence="5">
    <location>
        <begin position="105"/>
        <end position="129"/>
    </location>
</feature>
<evidence type="ECO:0000256" key="5">
    <source>
        <dbReference type="SAM" id="Phobius"/>
    </source>
</evidence>
<dbReference type="RefSeq" id="WP_318596691.1">
    <property type="nucleotide sequence ID" value="NZ_JAWSTH010000016.1"/>
</dbReference>
<proteinExistence type="inferred from homology"/>
<feature type="transmembrane region" description="Helical" evidence="5">
    <location>
        <begin position="71"/>
        <end position="93"/>
    </location>
</feature>
<evidence type="ECO:0000313" key="8">
    <source>
        <dbReference type="Proteomes" id="UP001284601"/>
    </source>
</evidence>
<evidence type="ECO:0000256" key="3">
    <source>
        <dbReference type="ARBA" id="ARBA00023115"/>
    </source>
</evidence>
<reference evidence="7 8" key="2">
    <citation type="submission" date="2023-10" db="EMBL/GenBank/DDBJ databases">
        <authorList>
            <person name="Han X.F."/>
        </authorList>
    </citation>
    <scope>NUCLEOTIDE SEQUENCE [LARGE SCALE GENOMIC DNA]</scope>
    <source>
        <strain evidence="7 8">KCTC 39840</strain>
    </source>
</reference>
<keyword evidence="5" id="KW-1133">Transmembrane helix</keyword>
<dbReference type="Proteomes" id="UP001284601">
    <property type="component" value="Unassembled WGS sequence"/>
</dbReference>
<evidence type="ECO:0000256" key="4">
    <source>
        <dbReference type="PROSITE-ProRule" id="PRU00354"/>
    </source>
</evidence>
<feature type="transmembrane region" description="Helical" evidence="5">
    <location>
        <begin position="149"/>
        <end position="173"/>
    </location>
</feature>
<feature type="active site" description="Proton acceptor" evidence="4">
    <location>
        <position position="365"/>
    </location>
</feature>